<sequence length="62" mass="6901">MSEEVVKSDDDLMNYAIVGSVREENSEGSDSPKSLSMTSTQTDLFLFLDIADSFIMLTTERC</sequence>
<dbReference type="Proteomes" id="UP001162162">
    <property type="component" value="Unassembled WGS sequence"/>
</dbReference>
<name>A0AAV8YPL5_9CUCU</name>
<keyword evidence="2" id="KW-1185">Reference proteome</keyword>
<evidence type="ECO:0000313" key="1">
    <source>
        <dbReference type="EMBL" id="KAJ8952687.1"/>
    </source>
</evidence>
<organism evidence="1 2">
    <name type="scientific">Aromia moschata</name>
    <dbReference type="NCBI Taxonomy" id="1265417"/>
    <lineage>
        <taxon>Eukaryota</taxon>
        <taxon>Metazoa</taxon>
        <taxon>Ecdysozoa</taxon>
        <taxon>Arthropoda</taxon>
        <taxon>Hexapoda</taxon>
        <taxon>Insecta</taxon>
        <taxon>Pterygota</taxon>
        <taxon>Neoptera</taxon>
        <taxon>Endopterygota</taxon>
        <taxon>Coleoptera</taxon>
        <taxon>Polyphaga</taxon>
        <taxon>Cucujiformia</taxon>
        <taxon>Chrysomeloidea</taxon>
        <taxon>Cerambycidae</taxon>
        <taxon>Cerambycinae</taxon>
        <taxon>Callichromatini</taxon>
        <taxon>Aromia</taxon>
    </lineage>
</organism>
<dbReference type="AlphaFoldDB" id="A0AAV8YPL5"/>
<dbReference type="EMBL" id="JAPWTK010000065">
    <property type="protein sequence ID" value="KAJ8952687.1"/>
    <property type="molecule type" value="Genomic_DNA"/>
</dbReference>
<accession>A0AAV8YPL5</accession>
<reference evidence="1" key="1">
    <citation type="journal article" date="2023" name="Insect Mol. Biol.">
        <title>Genome sequencing provides insights into the evolution of gene families encoding plant cell wall-degrading enzymes in longhorned beetles.</title>
        <authorList>
            <person name="Shin N.R."/>
            <person name="Okamura Y."/>
            <person name="Kirsch R."/>
            <person name="Pauchet Y."/>
        </authorList>
    </citation>
    <scope>NUCLEOTIDE SEQUENCE</scope>
    <source>
        <strain evidence="1">AMC_N1</strain>
    </source>
</reference>
<comment type="caution">
    <text evidence="1">The sequence shown here is derived from an EMBL/GenBank/DDBJ whole genome shotgun (WGS) entry which is preliminary data.</text>
</comment>
<evidence type="ECO:0000313" key="2">
    <source>
        <dbReference type="Proteomes" id="UP001162162"/>
    </source>
</evidence>
<proteinExistence type="predicted"/>
<protein>
    <submittedName>
        <fullName evidence="1">Uncharacterized protein</fullName>
    </submittedName>
</protein>
<gene>
    <name evidence="1" type="ORF">NQ318_021003</name>
</gene>